<sequence length="93" mass="10427">MRRLFFLLLVPFVLFTAGTGCSSKPKPSSTLATDMEEKFKQRWIAKRMSDLQAAGQAADAREARRIATEEFKQRFAYTTIAQKPNPVSGSVMP</sequence>
<proteinExistence type="predicted"/>
<accession>A0A178IEA6</accession>
<dbReference type="STRING" id="1184151.AW736_23225"/>
<name>A0A178IEA6_9BACT</name>
<organism evidence="2 3">
    <name type="scientific">Termitidicoccus mucosus</name>
    <dbReference type="NCBI Taxonomy" id="1184151"/>
    <lineage>
        <taxon>Bacteria</taxon>
        <taxon>Pseudomonadati</taxon>
        <taxon>Verrucomicrobiota</taxon>
        <taxon>Opitutia</taxon>
        <taxon>Opitutales</taxon>
        <taxon>Opitutaceae</taxon>
        <taxon>Termitidicoccus</taxon>
    </lineage>
</organism>
<dbReference type="RefSeq" id="WP_068772670.1">
    <property type="nucleotide sequence ID" value="NZ_CP109796.1"/>
</dbReference>
<feature type="chain" id="PRO_5008088741" evidence="1">
    <location>
        <begin position="23"/>
        <end position="93"/>
    </location>
</feature>
<evidence type="ECO:0000256" key="1">
    <source>
        <dbReference type="SAM" id="SignalP"/>
    </source>
</evidence>
<dbReference type="OrthoDB" id="200146at2"/>
<reference evidence="2 3" key="1">
    <citation type="submission" date="2016-01" db="EMBL/GenBank/DDBJ databases">
        <title>High potential of lignocellulose degradation of a new Verrucomicrobia species.</title>
        <authorList>
            <person name="Wang Y."/>
            <person name="Shi Y."/>
            <person name="Qiu Z."/>
            <person name="Liu S."/>
            <person name="Yang H."/>
        </authorList>
    </citation>
    <scope>NUCLEOTIDE SEQUENCE [LARGE SCALE GENOMIC DNA]</scope>
    <source>
        <strain evidence="2 3">TSB47</strain>
    </source>
</reference>
<keyword evidence="1" id="KW-0732">Signal</keyword>
<protein>
    <submittedName>
        <fullName evidence="2">Uncharacterized protein</fullName>
    </submittedName>
</protein>
<comment type="caution">
    <text evidence="2">The sequence shown here is derived from an EMBL/GenBank/DDBJ whole genome shotgun (WGS) entry which is preliminary data.</text>
</comment>
<gene>
    <name evidence="2" type="ORF">AW736_23225</name>
</gene>
<evidence type="ECO:0000313" key="3">
    <source>
        <dbReference type="Proteomes" id="UP000078486"/>
    </source>
</evidence>
<dbReference type="Proteomes" id="UP000078486">
    <property type="component" value="Unassembled WGS sequence"/>
</dbReference>
<dbReference type="PROSITE" id="PS51257">
    <property type="entry name" value="PROKAR_LIPOPROTEIN"/>
    <property type="match status" value="1"/>
</dbReference>
<evidence type="ECO:0000313" key="2">
    <source>
        <dbReference type="EMBL" id="OAM87475.1"/>
    </source>
</evidence>
<dbReference type="EMBL" id="LRRQ01000171">
    <property type="protein sequence ID" value="OAM87475.1"/>
    <property type="molecule type" value="Genomic_DNA"/>
</dbReference>
<dbReference type="AlphaFoldDB" id="A0A178IEA6"/>
<keyword evidence="3" id="KW-1185">Reference proteome</keyword>
<feature type="signal peptide" evidence="1">
    <location>
        <begin position="1"/>
        <end position="22"/>
    </location>
</feature>